<evidence type="ECO:0000313" key="3">
    <source>
        <dbReference type="EMBL" id="OZG48610.1"/>
    </source>
</evidence>
<dbReference type="GO" id="GO:0015833">
    <property type="term" value="P:peptide transport"/>
    <property type="evidence" value="ECO:0007669"/>
    <property type="project" value="TreeGrafter"/>
</dbReference>
<dbReference type="PANTHER" id="PTHR30290:SF83">
    <property type="entry name" value="ABC TRANSPORTER SUBSTRATE-BINDING PROTEIN"/>
    <property type="match status" value="1"/>
</dbReference>
<dbReference type="InterPro" id="IPR000914">
    <property type="entry name" value="SBP_5_dom"/>
</dbReference>
<protein>
    <submittedName>
        <fullName evidence="3">Oligopeptide-binding protein OppA</fullName>
    </submittedName>
</protein>
<dbReference type="CDD" id="cd00995">
    <property type="entry name" value="PBP2_NikA_DppA_OppA_like"/>
    <property type="match status" value="1"/>
</dbReference>
<feature type="chain" id="PRO_5039586473" evidence="1">
    <location>
        <begin position="22"/>
        <end position="546"/>
    </location>
</feature>
<dbReference type="InterPro" id="IPR030678">
    <property type="entry name" value="Peptide/Ni-bd"/>
</dbReference>
<dbReference type="Pfam" id="PF00496">
    <property type="entry name" value="SBP_bac_5"/>
    <property type="match status" value="1"/>
</dbReference>
<accession>A0A261EP22</accession>
<comment type="caution">
    <text evidence="3">The sequence shown here is derived from an EMBL/GenBank/DDBJ whole genome shotgun (WGS) entry which is preliminary data.</text>
</comment>
<dbReference type="PIRSF" id="PIRSF002741">
    <property type="entry name" value="MppA"/>
    <property type="match status" value="1"/>
</dbReference>
<gene>
    <name evidence="3" type="ORF">BOCO_1306</name>
</gene>
<name>A0A261EP22_9BIFI</name>
<dbReference type="EMBL" id="MWWS01000009">
    <property type="protein sequence ID" value="OZG48610.1"/>
    <property type="molecule type" value="Genomic_DNA"/>
</dbReference>
<proteinExistence type="predicted"/>
<dbReference type="Gene3D" id="3.90.76.10">
    <property type="entry name" value="Dipeptide-binding Protein, Domain 1"/>
    <property type="match status" value="1"/>
</dbReference>
<dbReference type="SUPFAM" id="SSF53850">
    <property type="entry name" value="Periplasmic binding protein-like II"/>
    <property type="match status" value="1"/>
</dbReference>
<evidence type="ECO:0000313" key="4">
    <source>
        <dbReference type="Proteomes" id="UP000216004"/>
    </source>
</evidence>
<dbReference type="Gene3D" id="3.40.190.10">
    <property type="entry name" value="Periplasmic binding protein-like II"/>
    <property type="match status" value="1"/>
</dbReference>
<dbReference type="Gene3D" id="3.10.105.10">
    <property type="entry name" value="Dipeptide-binding Protein, Domain 3"/>
    <property type="match status" value="1"/>
</dbReference>
<evidence type="ECO:0000256" key="1">
    <source>
        <dbReference type="SAM" id="SignalP"/>
    </source>
</evidence>
<dbReference type="PANTHER" id="PTHR30290">
    <property type="entry name" value="PERIPLASMIC BINDING COMPONENT OF ABC TRANSPORTER"/>
    <property type="match status" value="1"/>
</dbReference>
<dbReference type="AlphaFoldDB" id="A0A261EP22"/>
<feature type="signal peptide" evidence="1">
    <location>
        <begin position="1"/>
        <end position="21"/>
    </location>
</feature>
<reference evidence="3 4" key="1">
    <citation type="journal article" date="2017" name="BMC Genomics">
        <title>Comparative genomic and phylogenomic analyses of the Bifidobacteriaceae family.</title>
        <authorList>
            <person name="Lugli G.A."/>
            <person name="Milani C."/>
            <person name="Turroni F."/>
            <person name="Duranti S."/>
            <person name="Mancabelli L."/>
            <person name="Mangifesta M."/>
            <person name="Ferrario C."/>
            <person name="Modesto M."/>
            <person name="Mattarelli P."/>
            <person name="Jiri K."/>
            <person name="van Sinderen D."/>
            <person name="Ventura M."/>
        </authorList>
    </citation>
    <scope>NUCLEOTIDE SEQUENCE [LARGE SCALE GENOMIC DNA]</scope>
    <source>
        <strain evidence="3 4">DSM 22924</strain>
    </source>
</reference>
<dbReference type="GO" id="GO:1904680">
    <property type="term" value="F:peptide transmembrane transporter activity"/>
    <property type="evidence" value="ECO:0007669"/>
    <property type="project" value="TreeGrafter"/>
</dbReference>
<sequence>MCVLVASACSALLVLSGCGSAENDSSHSSAASSDAVISIYGPEPAKPLIPSDTNEIGGGNPIEMMFSRLVRFDSKGKAVNEIAQDIKPNADMTQYAITIKPGWKFTDGSPVTSQSFTKAWSWGANAANAQLGSSSYNIIKGYDALQNPGIDNNAQLEGLKVVDDRTFTVDLVAPSSTFPTVLGYTPYSPLPEVFYKDTKAFGEKPVTAGPYKFVSWEHNKFVKLAKDPNYKGGLTVKNGGLEFRSYSDTTAAYADIQSGNLDVMDFIPTSALKTFLTDSSIQAKSQAGPIVQYMVIPSAMPHFKEDEEGRLRRQAISLSINRQQLIDKVIGGTATPATDFISPTIPGYSKNLKGSDVLKYDSAKAKELWEKANTISPWDPNASFTVAYNVDGGYKDIYDAITNSIKNTLDIKTEASPIPTFSEFNANLAHRTFTQKGMAFRGGWQPDYPSPEAYLKPKFISSAADGHGANYGDYKNSQADELLQEASSAKSIDASNKKFQEMQEVLLKDLPAIPIYCDNSKGAASKQLHGFEFTWKGTPEYWNLSK</sequence>
<keyword evidence="1" id="KW-0732">Signal</keyword>
<dbReference type="Proteomes" id="UP000216004">
    <property type="component" value="Unassembled WGS sequence"/>
</dbReference>
<dbReference type="GO" id="GO:0042597">
    <property type="term" value="C:periplasmic space"/>
    <property type="evidence" value="ECO:0007669"/>
    <property type="project" value="UniProtKB-ARBA"/>
</dbReference>
<keyword evidence="4" id="KW-1185">Reference proteome</keyword>
<feature type="domain" description="Solute-binding protein family 5" evidence="2">
    <location>
        <begin position="79"/>
        <end position="462"/>
    </location>
</feature>
<evidence type="ECO:0000259" key="2">
    <source>
        <dbReference type="Pfam" id="PF00496"/>
    </source>
</evidence>
<dbReference type="InterPro" id="IPR039424">
    <property type="entry name" value="SBP_5"/>
</dbReference>
<dbReference type="GO" id="GO:0043190">
    <property type="term" value="C:ATP-binding cassette (ABC) transporter complex"/>
    <property type="evidence" value="ECO:0007669"/>
    <property type="project" value="InterPro"/>
</dbReference>
<organism evidence="3 4">
    <name type="scientific">Bombiscardovia coagulans</name>
    <dbReference type="NCBI Taxonomy" id="686666"/>
    <lineage>
        <taxon>Bacteria</taxon>
        <taxon>Bacillati</taxon>
        <taxon>Actinomycetota</taxon>
        <taxon>Actinomycetes</taxon>
        <taxon>Bifidobacteriales</taxon>
        <taxon>Bifidobacteriaceae</taxon>
        <taxon>Bombiscardovia</taxon>
    </lineage>
</organism>